<evidence type="ECO:0000256" key="1">
    <source>
        <dbReference type="SAM" id="MobiDB-lite"/>
    </source>
</evidence>
<sequence length="91" mass="9274">MGLEPLSSGGTRNDNQTMCDATMVRRVVDGNNFDETGSEAQLENAEAAGNLTSGQGRESGGKAAGARLTAVAVEQGDKGGGCRPELKGEAF</sequence>
<gene>
    <name evidence="2" type="ORF">F0562_004212</name>
</gene>
<organism evidence="2 3">
    <name type="scientific">Nyssa sinensis</name>
    <dbReference type="NCBI Taxonomy" id="561372"/>
    <lineage>
        <taxon>Eukaryota</taxon>
        <taxon>Viridiplantae</taxon>
        <taxon>Streptophyta</taxon>
        <taxon>Embryophyta</taxon>
        <taxon>Tracheophyta</taxon>
        <taxon>Spermatophyta</taxon>
        <taxon>Magnoliopsida</taxon>
        <taxon>eudicotyledons</taxon>
        <taxon>Gunneridae</taxon>
        <taxon>Pentapetalae</taxon>
        <taxon>asterids</taxon>
        <taxon>Cornales</taxon>
        <taxon>Nyssaceae</taxon>
        <taxon>Nyssa</taxon>
    </lineage>
</organism>
<feature type="region of interest" description="Disordered" evidence="1">
    <location>
        <begin position="46"/>
        <end position="65"/>
    </location>
</feature>
<evidence type="ECO:0000313" key="3">
    <source>
        <dbReference type="Proteomes" id="UP000325577"/>
    </source>
</evidence>
<evidence type="ECO:0008006" key="4">
    <source>
        <dbReference type="Google" id="ProtNLM"/>
    </source>
</evidence>
<protein>
    <recommendedName>
        <fullName evidence="4">SMP domain-containing protein</fullName>
    </recommendedName>
</protein>
<dbReference type="AlphaFoldDB" id="A0A5J5BX93"/>
<dbReference type="EMBL" id="CM018032">
    <property type="protein sequence ID" value="KAA8547783.1"/>
    <property type="molecule type" value="Genomic_DNA"/>
</dbReference>
<evidence type="ECO:0000313" key="2">
    <source>
        <dbReference type="EMBL" id="KAA8547783.1"/>
    </source>
</evidence>
<reference evidence="2 3" key="1">
    <citation type="submission" date="2019-09" db="EMBL/GenBank/DDBJ databases">
        <title>A chromosome-level genome assembly of the Chinese tupelo Nyssa sinensis.</title>
        <authorList>
            <person name="Yang X."/>
            <person name="Kang M."/>
            <person name="Yang Y."/>
            <person name="Xiong H."/>
            <person name="Wang M."/>
            <person name="Zhang Z."/>
            <person name="Wang Z."/>
            <person name="Wu H."/>
            <person name="Ma T."/>
            <person name="Liu J."/>
            <person name="Xi Z."/>
        </authorList>
    </citation>
    <scope>NUCLEOTIDE SEQUENCE [LARGE SCALE GENOMIC DNA]</scope>
    <source>
        <strain evidence="2">J267</strain>
        <tissue evidence="2">Leaf</tissue>
    </source>
</reference>
<keyword evidence="3" id="KW-1185">Reference proteome</keyword>
<accession>A0A5J5BX93</accession>
<proteinExistence type="predicted"/>
<name>A0A5J5BX93_9ASTE</name>
<dbReference type="Proteomes" id="UP000325577">
    <property type="component" value="Linkage Group LG1"/>
</dbReference>